<dbReference type="GO" id="GO:0017059">
    <property type="term" value="C:serine palmitoyltransferase complex"/>
    <property type="evidence" value="ECO:0007669"/>
    <property type="project" value="TreeGrafter"/>
</dbReference>
<keyword evidence="2" id="KW-0472">Membrane</keyword>
<dbReference type="InterPro" id="IPR050087">
    <property type="entry name" value="AON_synthase_class-II"/>
</dbReference>
<accession>Q7XY38</accession>
<feature type="transmembrane region" description="Helical" evidence="2">
    <location>
        <begin position="16"/>
        <end position="37"/>
    </location>
</feature>
<dbReference type="AlphaFoldDB" id="Q7XY38"/>
<dbReference type="PANTHER" id="PTHR13693">
    <property type="entry name" value="CLASS II AMINOTRANSFERASE/8-AMINO-7-OXONONANOATE SYNTHASE"/>
    <property type="match status" value="1"/>
</dbReference>
<keyword evidence="1 3" id="KW-0808">Transferase</keyword>
<evidence type="ECO:0000256" key="1">
    <source>
        <dbReference type="ARBA" id="ARBA00022679"/>
    </source>
</evidence>
<feature type="non-terminal residue" evidence="3">
    <location>
        <position position="178"/>
    </location>
</feature>
<proteinExistence type="evidence at transcript level"/>
<organism evidence="3">
    <name type="scientific">Griffithsia japonica</name>
    <name type="common">Red alga</name>
    <dbReference type="NCBI Taxonomy" id="83288"/>
    <lineage>
        <taxon>Eukaryota</taxon>
        <taxon>Rhodophyta</taxon>
        <taxon>Florideophyceae</taxon>
        <taxon>Rhodymeniophycidae</taxon>
        <taxon>Ceramiales</taxon>
        <taxon>Ceramiaceae</taxon>
        <taxon>Griffithsia</taxon>
    </lineage>
</organism>
<name>Q7XY38_GRIJA</name>
<sequence length="178" mass="20056">MPSHPSKFDDNPYSRLPYIVALTTYLGYAVLIVFGHIRDAFAKMFNAGRFAHRLRAARDARAPLLSDFEDFYTRRLYLRIHDCWGRPIRGTAGAWIDVLERANEIGWSPHSRPHIPGPRTPHDQPSVCQLDTRLTGLAHRCLNLGSYNYLGYAEVPGGVHHSVSDTLRTWGASACDVP</sequence>
<evidence type="ECO:0000256" key="2">
    <source>
        <dbReference type="SAM" id="Phobius"/>
    </source>
</evidence>
<dbReference type="GO" id="GO:0046512">
    <property type="term" value="P:sphingosine biosynthetic process"/>
    <property type="evidence" value="ECO:0007669"/>
    <property type="project" value="TreeGrafter"/>
</dbReference>
<dbReference type="GO" id="GO:0046513">
    <property type="term" value="P:ceramide biosynthetic process"/>
    <property type="evidence" value="ECO:0007669"/>
    <property type="project" value="TreeGrafter"/>
</dbReference>
<dbReference type="GO" id="GO:0016020">
    <property type="term" value="C:membrane"/>
    <property type="evidence" value="ECO:0007669"/>
    <property type="project" value="GOC"/>
</dbReference>
<reference evidence="3" key="1">
    <citation type="submission" date="2002-08" db="EMBL/GenBank/DDBJ databases">
        <authorList>
            <person name="Liu C."/>
            <person name="Lee Y."/>
            <person name="Lee H."/>
        </authorList>
    </citation>
    <scope>NUCLEOTIDE SEQUENCE</scope>
</reference>
<keyword evidence="2" id="KW-1133">Transmembrane helix</keyword>
<protein>
    <submittedName>
        <fullName evidence="3">Serine palmitoyltransferase</fullName>
    </submittedName>
</protein>
<dbReference type="PANTHER" id="PTHR13693:SF3">
    <property type="entry name" value="LD36009P"/>
    <property type="match status" value="1"/>
</dbReference>
<dbReference type="GO" id="GO:0004758">
    <property type="term" value="F:serine C-palmitoyltransferase activity"/>
    <property type="evidence" value="ECO:0007669"/>
    <property type="project" value="TreeGrafter"/>
</dbReference>
<evidence type="ECO:0000313" key="3">
    <source>
        <dbReference type="EMBL" id="AAP80840.1"/>
    </source>
</evidence>
<dbReference type="EMBL" id="AF542030">
    <property type="protein sequence ID" value="AAP80840.1"/>
    <property type="molecule type" value="mRNA"/>
</dbReference>
<keyword evidence="2" id="KW-0812">Transmembrane</keyword>